<sequence length="301" mass="35014">MERVIDYFQTHTGLSSSTLNRLFVSVVIIFLLWGLRMLILRIVWKRTENVKLRYQWKRSLSFFIPFLGLVLVSTVWLHAFRQLGAFLGLVSAGLAIALKDPVTNIAGWFFIVLRKPFAIGDRVQIGENKGDVIDIRLFQFTILEVGNWVDADQSTGRIIHIPCGKVFLDAQANYSSGFKYIWDELAVSITFESNWEKAKGLLDTIANRHAQRFSKAAEREIIEASKNYMIFYQHLTPIVYVKVRQEYGVTLTIRFLCDPRKRRMMENEIWQDILQAFAKETDIDLAYPTQRFYNFPTEKLP</sequence>
<dbReference type="EMBL" id="SNWI01000002">
    <property type="protein sequence ID" value="TDO03816.1"/>
    <property type="molecule type" value="Genomic_DNA"/>
</dbReference>
<dbReference type="InterPro" id="IPR023408">
    <property type="entry name" value="MscS_beta-dom_sf"/>
</dbReference>
<evidence type="ECO:0000259" key="7">
    <source>
        <dbReference type="Pfam" id="PF00924"/>
    </source>
</evidence>
<keyword evidence="3 6" id="KW-0812">Transmembrane</keyword>
<evidence type="ECO:0000256" key="2">
    <source>
        <dbReference type="ARBA" id="ARBA00022475"/>
    </source>
</evidence>
<comment type="caution">
    <text evidence="8">The sequence shown here is derived from an EMBL/GenBank/DDBJ whole genome shotgun (WGS) entry which is preliminary data.</text>
</comment>
<dbReference type="RefSeq" id="WP_133464187.1">
    <property type="nucleotide sequence ID" value="NZ_SNWI01000002.1"/>
</dbReference>
<evidence type="ECO:0000256" key="3">
    <source>
        <dbReference type="ARBA" id="ARBA00022692"/>
    </source>
</evidence>
<dbReference type="GO" id="GO:0005886">
    <property type="term" value="C:plasma membrane"/>
    <property type="evidence" value="ECO:0007669"/>
    <property type="project" value="UniProtKB-SubCell"/>
</dbReference>
<name>A0A4R6H8B1_9BACT</name>
<feature type="domain" description="Mechanosensitive ion channel MscS" evidence="7">
    <location>
        <begin position="100"/>
        <end position="175"/>
    </location>
</feature>
<proteinExistence type="predicted"/>
<dbReference type="PANTHER" id="PTHR30566">
    <property type="entry name" value="YNAI-RELATED MECHANOSENSITIVE ION CHANNEL"/>
    <property type="match status" value="1"/>
</dbReference>
<evidence type="ECO:0000256" key="1">
    <source>
        <dbReference type="ARBA" id="ARBA00004651"/>
    </source>
</evidence>
<keyword evidence="2" id="KW-1003">Cell membrane</keyword>
<gene>
    <name evidence="8" type="ORF">DET52_102151</name>
</gene>
<evidence type="ECO:0000256" key="4">
    <source>
        <dbReference type="ARBA" id="ARBA00022989"/>
    </source>
</evidence>
<keyword evidence="5 6" id="KW-0472">Membrane</keyword>
<evidence type="ECO:0000256" key="5">
    <source>
        <dbReference type="ARBA" id="ARBA00023136"/>
    </source>
</evidence>
<evidence type="ECO:0000256" key="6">
    <source>
        <dbReference type="SAM" id="Phobius"/>
    </source>
</evidence>
<dbReference type="AlphaFoldDB" id="A0A4R6H8B1"/>
<dbReference type="InterPro" id="IPR011066">
    <property type="entry name" value="MscS_channel_C_sf"/>
</dbReference>
<protein>
    <submittedName>
        <fullName evidence="8">Small-conductance mechanosensitive channel</fullName>
    </submittedName>
</protein>
<dbReference type="Proteomes" id="UP000294848">
    <property type="component" value="Unassembled WGS sequence"/>
</dbReference>
<accession>A0A4R6H8B1</accession>
<evidence type="ECO:0000313" key="9">
    <source>
        <dbReference type="Proteomes" id="UP000294848"/>
    </source>
</evidence>
<feature type="transmembrane region" description="Helical" evidence="6">
    <location>
        <begin position="60"/>
        <end position="79"/>
    </location>
</feature>
<keyword evidence="4 6" id="KW-1133">Transmembrane helix</keyword>
<comment type="subcellular location">
    <subcellularLocation>
        <location evidence="1">Cell membrane</location>
        <topology evidence="1">Multi-pass membrane protein</topology>
    </subcellularLocation>
</comment>
<reference evidence="8 9" key="1">
    <citation type="submission" date="2019-03" db="EMBL/GenBank/DDBJ databases">
        <title>Freshwater and sediment microbial communities from various areas in North America, analyzing microbe dynamics in response to fracking.</title>
        <authorList>
            <person name="Lamendella R."/>
        </authorList>
    </citation>
    <scope>NUCLEOTIDE SEQUENCE [LARGE SCALE GENOMIC DNA]</scope>
    <source>
        <strain evidence="8 9">114D</strain>
    </source>
</reference>
<dbReference type="GO" id="GO:0008381">
    <property type="term" value="F:mechanosensitive monoatomic ion channel activity"/>
    <property type="evidence" value="ECO:0007669"/>
    <property type="project" value="UniProtKB-ARBA"/>
</dbReference>
<dbReference type="InterPro" id="IPR010920">
    <property type="entry name" value="LSM_dom_sf"/>
</dbReference>
<dbReference type="Gene3D" id="2.30.30.60">
    <property type="match status" value="1"/>
</dbReference>
<dbReference type="OrthoDB" id="9809206at2"/>
<dbReference type="InterPro" id="IPR006685">
    <property type="entry name" value="MscS_channel_2nd"/>
</dbReference>
<feature type="transmembrane region" description="Helical" evidence="6">
    <location>
        <begin position="22"/>
        <end position="39"/>
    </location>
</feature>
<dbReference type="SUPFAM" id="SSF82689">
    <property type="entry name" value="Mechanosensitive channel protein MscS (YggB), C-terminal domain"/>
    <property type="match status" value="1"/>
</dbReference>
<organism evidence="8 9">
    <name type="scientific">Sunxiuqinia elliptica</name>
    <dbReference type="NCBI Taxonomy" id="655355"/>
    <lineage>
        <taxon>Bacteria</taxon>
        <taxon>Pseudomonadati</taxon>
        <taxon>Bacteroidota</taxon>
        <taxon>Bacteroidia</taxon>
        <taxon>Marinilabiliales</taxon>
        <taxon>Prolixibacteraceae</taxon>
        <taxon>Sunxiuqinia</taxon>
    </lineage>
</organism>
<dbReference type="SUPFAM" id="SSF50182">
    <property type="entry name" value="Sm-like ribonucleoproteins"/>
    <property type="match status" value="1"/>
</dbReference>
<evidence type="ECO:0000313" key="8">
    <source>
        <dbReference type="EMBL" id="TDO03816.1"/>
    </source>
</evidence>
<dbReference type="PANTHER" id="PTHR30566:SF5">
    <property type="entry name" value="MECHANOSENSITIVE ION CHANNEL PROTEIN 1, MITOCHONDRIAL-RELATED"/>
    <property type="match status" value="1"/>
</dbReference>
<dbReference type="Pfam" id="PF00924">
    <property type="entry name" value="MS_channel_2nd"/>
    <property type="match status" value="1"/>
</dbReference>
<dbReference type="Gene3D" id="3.30.70.100">
    <property type="match status" value="1"/>
</dbReference>